<reference evidence="9 10" key="1">
    <citation type="submission" date="2019-06" db="EMBL/GenBank/DDBJ databases">
        <title>Thermomonas aquatica sp. nov., isolated from an industrial wastewater treatment plant.</title>
        <authorList>
            <person name="Jeon J.H."/>
            <person name="Park D.-S."/>
        </authorList>
    </citation>
    <scope>NUCLEOTIDE SEQUENCE [LARGE SCALE GENOMIC DNA]</scope>
    <source>
        <strain evidence="9 10">SY21</strain>
    </source>
</reference>
<proteinExistence type="predicted"/>
<keyword evidence="6 7" id="KW-0472">Membrane</keyword>
<evidence type="ECO:0000256" key="2">
    <source>
        <dbReference type="ARBA" id="ARBA00022448"/>
    </source>
</evidence>
<keyword evidence="3 7" id="KW-0812">Transmembrane</keyword>
<dbReference type="PANTHER" id="PTHR13414:SF9">
    <property type="entry name" value="PROTON-COUPLED ZINC ANTIPORTER SLC30A9, MITOCHONDRIAL"/>
    <property type="match status" value="1"/>
</dbReference>
<dbReference type="RefSeq" id="WP_139715364.1">
    <property type="nucleotide sequence ID" value="NZ_CP040871.1"/>
</dbReference>
<sequence>MSGHGDSTKAVLVALGANLAIAVAKGLAAWFTRSGAMLAETVHSLADCGNQVLLLVGMKQAKRPPSPEHPLGRGKEVYFWSFLVAVMLFTIGGMYSLYEGLHKLAHPEPLENWQWAVGVLLFSIAMEAYSTHACLQEAAAERQGRSLWRWFRESRSAELIVVVGENIAALLGLTVALAFIALSIATGNPLWDAVGTLAIGVLLVVVAVFVAIEVKAMLVGQSIDPRRQEEMRRFLEARPEIAALYSLITLQLGTRAMVSVQARMRDDAGIARRIDAIERDFKAAFPEVQWSFFEPEEKDDGEA</sequence>
<organism evidence="9 10">
    <name type="scientific">Thermomonas aquatica</name>
    <dbReference type="NCBI Taxonomy" id="2202149"/>
    <lineage>
        <taxon>Bacteria</taxon>
        <taxon>Pseudomonadati</taxon>
        <taxon>Pseudomonadota</taxon>
        <taxon>Gammaproteobacteria</taxon>
        <taxon>Lysobacterales</taxon>
        <taxon>Lysobacteraceae</taxon>
        <taxon>Thermomonas</taxon>
    </lineage>
</organism>
<feature type="domain" description="Cation efflux protein transmembrane" evidence="8">
    <location>
        <begin position="11"/>
        <end position="218"/>
    </location>
</feature>
<evidence type="ECO:0000256" key="1">
    <source>
        <dbReference type="ARBA" id="ARBA00004141"/>
    </source>
</evidence>
<dbReference type="GO" id="GO:0006829">
    <property type="term" value="P:zinc ion transport"/>
    <property type="evidence" value="ECO:0007669"/>
    <property type="project" value="UniProtKB-KW"/>
</dbReference>
<comment type="subcellular location">
    <subcellularLocation>
        <location evidence="1">Membrane</location>
        <topology evidence="1">Multi-pass membrane protein</topology>
    </subcellularLocation>
</comment>
<feature type="transmembrane region" description="Helical" evidence="7">
    <location>
        <begin position="77"/>
        <end position="98"/>
    </location>
</feature>
<feature type="transmembrane region" description="Helical" evidence="7">
    <location>
        <begin position="113"/>
        <end position="135"/>
    </location>
</feature>
<dbReference type="Proteomes" id="UP000308149">
    <property type="component" value="Chromosome"/>
</dbReference>
<evidence type="ECO:0000256" key="5">
    <source>
        <dbReference type="ARBA" id="ARBA00022989"/>
    </source>
</evidence>
<feature type="transmembrane region" description="Helical" evidence="7">
    <location>
        <begin position="156"/>
        <end position="184"/>
    </location>
</feature>
<keyword evidence="2" id="KW-0813">Transport</keyword>
<name>A0A5B7ZPP0_9GAMM</name>
<dbReference type="Pfam" id="PF01545">
    <property type="entry name" value="Cation_efflux"/>
    <property type="match status" value="1"/>
</dbReference>
<evidence type="ECO:0000256" key="6">
    <source>
        <dbReference type="ARBA" id="ARBA00023136"/>
    </source>
</evidence>
<dbReference type="OrthoDB" id="9806522at2"/>
<dbReference type="Gene3D" id="1.20.1510.10">
    <property type="entry name" value="Cation efflux protein transmembrane domain"/>
    <property type="match status" value="1"/>
</dbReference>
<dbReference type="InterPro" id="IPR002524">
    <property type="entry name" value="Cation_efflux"/>
</dbReference>
<feature type="transmembrane region" description="Helical" evidence="7">
    <location>
        <begin position="12"/>
        <end position="31"/>
    </location>
</feature>
<dbReference type="NCBIfam" id="TIGR01297">
    <property type="entry name" value="CDF"/>
    <property type="match status" value="1"/>
</dbReference>
<dbReference type="KEGG" id="thes:FHQ07_03475"/>
<dbReference type="EMBL" id="CP040871">
    <property type="protein sequence ID" value="QDA56436.1"/>
    <property type="molecule type" value="Genomic_DNA"/>
</dbReference>
<dbReference type="InterPro" id="IPR040177">
    <property type="entry name" value="SLC30A9"/>
</dbReference>
<accession>A0A5B7ZPP0</accession>
<evidence type="ECO:0000256" key="4">
    <source>
        <dbReference type="ARBA" id="ARBA00022906"/>
    </source>
</evidence>
<gene>
    <name evidence="9" type="ORF">FHQ07_03475</name>
</gene>
<dbReference type="PANTHER" id="PTHR13414">
    <property type="entry name" value="HUEL-CATION TRANSPORTER"/>
    <property type="match status" value="1"/>
</dbReference>
<dbReference type="InterPro" id="IPR027469">
    <property type="entry name" value="Cation_efflux_TMD_sf"/>
</dbReference>
<keyword evidence="10" id="KW-1185">Reference proteome</keyword>
<dbReference type="AlphaFoldDB" id="A0A5B7ZPP0"/>
<dbReference type="GO" id="GO:0008324">
    <property type="term" value="F:monoatomic cation transmembrane transporter activity"/>
    <property type="evidence" value="ECO:0007669"/>
    <property type="project" value="InterPro"/>
</dbReference>
<evidence type="ECO:0000256" key="7">
    <source>
        <dbReference type="SAM" id="Phobius"/>
    </source>
</evidence>
<keyword evidence="4" id="KW-0862">Zinc</keyword>
<dbReference type="InterPro" id="IPR058533">
    <property type="entry name" value="Cation_efflux_TM"/>
</dbReference>
<keyword evidence="4" id="KW-0864">Zinc transport</keyword>
<feature type="transmembrane region" description="Helical" evidence="7">
    <location>
        <begin position="190"/>
        <end position="212"/>
    </location>
</feature>
<dbReference type="SUPFAM" id="SSF161111">
    <property type="entry name" value="Cation efflux protein transmembrane domain-like"/>
    <property type="match status" value="1"/>
</dbReference>
<keyword evidence="5 7" id="KW-1133">Transmembrane helix</keyword>
<keyword evidence="4" id="KW-0406">Ion transport</keyword>
<evidence type="ECO:0000313" key="9">
    <source>
        <dbReference type="EMBL" id="QDA56436.1"/>
    </source>
</evidence>
<dbReference type="GO" id="GO:0016020">
    <property type="term" value="C:membrane"/>
    <property type="evidence" value="ECO:0007669"/>
    <property type="project" value="UniProtKB-SubCell"/>
</dbReference>
<evidence type="ECO:0000313" key="10">
    <source>
        <dbReference type="Proteomes" id="UP000308149"/>
    </source>
</evidence>
<evidence type="ECO:0000259" key="8">
    <source>
        <dbReference type="Pfam" id="PF01545"/>
    </source>
</evidence>
<protein>
    <submittedName>
        <fullName evidence="9">Cation diffusion facilitator family transporter</fullName>
    </submittedName>
</protein>
<evidence type="ECO:0000256" key="3">
    <source>
        <dbReference type="ARBA" id="ARBA00022692"/>
    </source>
</evidence>